<evidence type="ECO:0000313" key="8">
    <source>
        <dbReference type="EMBL" id="AUV84029.1"/>
    </source>
</evidence>
<comment type="catalytic activity">
    <reaction evidence="6">
        <text>a 6-O-methyl-2'-deoxyguanosine in DNA + L-cysteinyl-[protein] = S-methyl-L-cysteinyl-[protein] + a 2'-deoxyguanosine in DNA</text>
        <dbReference type="Rhea" id="RHEA:24000"/>
        <dbReference type="Rhea" id="RHEA-COMP:10131"/>
        <dbReference type="Rhea" id="RHEA-COMP:10132"/>
        <dbReference type="Rhea" id="RHEA-COMP:11367"/>
        <dbReference type="Rhea" id="RHEA-COMP:11368"/>
        <dbReference type="ChEBI" id="CHEBI:29950"/>
        <dbReference type="ChEBI" id="CHEBI:82612"/>
        <dbReference type="ChEBI" id="CHEBI:85445"/>
        <dbReference type="ChEBI" id="CHEBI:85448"/>
        <dbReference type="EC" id="2.1.1.63"/>
    </reaction>
</comment>
<evidence type="ECO:0000256" key="2">
    <source>
        <dbReference type="ARBA" id="ARBA00022603"/>
    </source>
</evidence>
<dbReference type="PROSITE" id="PS00374">
    <property type="entry name" value="MGMT"/>
    <property type="match status" value="1"/>
</dbReference>
<dbReference type="Gene3D" id="1.10.10.10">
    <property type="entry name" value="Winged helix-like DNA-binding domain superfamily/Winged helix DNA-binding domain"/>
    <property type="match status" value="1"/>
</dbReference>
<dbReference type="KEGG" id="srub:C2R22_16590"/>
<dbReference type="Pfam" id="PF01035">
    <property type="entry name" value="DNA_binding_1"/>
    <property type="match status" value="1"/>
</dbReference>
<dbReference type="GO" id="GO:0032259">
    <property type="term" value="P:methylation"/>
    <property type="evidence" value="ECO:0007669"/>
    <property type="project" value="UniProtKB-KW"/>
</dbReference>
<dbReference type="InterPro" id="IPR036217">
    <property type="entry name" value="MethylDNA_cys_MeTrfase_DNAb"/>
</dbReference>
<dbReference type="AlphaFoldDB" id="A0A2I8VS38"/>
<gene>
    <name evidence="8" type="ORF">C2R22_16590</name>
</gene>
<dbReference type="InterPro" id="IPR014048">
    <property type="entry name" value="MethylDNA_cys_MeTrfase_DNA-bd"/>
</dbReference>
<evidence type="ECO:0000256" key="1">
    <source>
        <dbReference type="ARBA" id="ARBA00001286"/>
    </source>
</evidence>
<evidence type="ECO:0000256" key="5">
    <source>
        <dbReference type="ARBA" id="ARBA00023204"/>
    </source>
</evidence>
<dbReference type="SUPFAM" id="SSF46767">
    <property type="entry name" value="Methylated DNA-protein cysteine methyltransferase, C-terminal domain"/>
    <property type="match status" value="1"/>
</dbReference>
<dbReference type="GO" id="GO:0003908">
    <property type="term" value="F:methylated-DNA-[protein]-cysteine S-methyltransferase activity"/>
    <property type="evidence" value="ECO:0007669"/>
    <property type="project" value="UniProtKB-EC"/>
</dbReference>
<dbReference type="InterPro" id="IPR036388">
    <property type="entry name" value="WH-like_DNA-bd_sf"/>
</dbReference>
<protein>
    <submittedName>
        <fullName evidence="8">Cysteine methyltransferase</fullName>
    </submittedName>
</protein>
<sequence>MTYHIFGYEVELAETRIAESQSTVREQLAAYERGDRRRFDLEITLPDGFTGEVHTALQAIPYGETRTYGQVAERVGTAPIAVGQACARNPLPLVVPCHRVVGSDSLRGYMYPGLQERLLELERAHVVE</sequence>
<comment type="catalytic activity">
    <reaction evidence="1">
        <text>a 4-O-methyl-thymidine in DNA + L-cysteinyl-[protein] = a thymidine in DNA + S-methyl-L-cysteinyl-[protein]</text>
        <dbReference type="Rhea" id="RHEA:53428"/>
        <dbReference type="Rhea" id="RHEA-COMP:10131"/>
        <dbReference type="Rhea" id="RHEA-COMP:10132"/>
        <dbReference type="Rhea" id="RHEA-COMP:13555"/>
        <dbReference type="Rhea" id="RHEA-COMP:13556"/>
        <dbReference type="ChEBI" id="CHEBI:29950"/>
        <dbReference type="ChEBI" id="CHEBI:82612"/>
        <dbReference type="ChEBI" id="CHEBI:137386"/>
        <dbReference type="ChEBI" id="CHEBI:137387"/>
        <dbReference type="EC" id="2.1.1.63"/>
    </reaction>
</comment>
<dbReference type="NCBIfam" id="TIGR00589">
    <property type="entry name" value="ogt"/>
    <property type="match status" value="1"/>
</dbReference>
<dbReference type="EMBL" id="CP026309">
    <property type="protein sequence ID" value="AUV84029.1"/>
    <property type="molecule type" value="Genomic_DNA"/>
</dbReference>
<evidence type="ECO:0000256" key="6">
    <source>
        <dbReference type="ARBA" id="ARBA00049348"/>
    </source>
</evidence>
<dbReference type="GO" id="GO:0006281">
    <property type="term" value="P:DNA repair"/>
    <property type="evidence" value="ECO:0007669"/>
    <property type="project" value="UniProtKB-KW"/>
</dbReference>
<dbReference type="CDD" id="cd06445">
    <property type="entry name" value="ATase"/>
    <property type="match status" value="1"/>
</dbReference>
<dbReference type="PANTHER" id="PTHR10815">
    <property type="entry name" value="METHYLATED-DNA--PROTEIN-CYSTEINE METHYLTRANSFERASE"/>
    <property type="match status" value="1"/>
</dbReference>
<feature type="domain" description="Methylated-DNA-[protein]-cysteine S-methyltransferase DNA binding" evidence="7">
    <location>
        <begin position="49"/>
        <end position="123"/>
    </location>
</feature>
<evidence type="ECO:0000313" key="9">
    <source>
        <dbReference type="Proteomes" id="UP000236584"/>
    </source>
</evidence>
<keyword evidence="9" id="KW-1185">Reference proteome</keyword>
<keyword evidence="4" id="KW-0227">DNA damage</keyword>
<dbReference type="InterPro" id="IPR001497">
    <property type="entry name" value="MethylDNA_cys_MeTrfase_AS"/>
</dbReference>
<dbReference type="RefSeq" id="WP_103427718.1">
    <property type="nucleotide sequence ID" value="NZ_CP026309.1"/>
</dbReference>
<proteinExistence type="predicted"/>
<name>A0A2I8VS38_9EURY</name>
<evidence type="ECO:0000259" key="7">
    <source>
        <dbReference type="Pfam" id="PF01035"/>
    </source>
</evidence>
<dbReference type="PANTHER" id="PTHR10815:SF5">
    <property type="entry name" value="METHYLATED-DNA--PROTEIN-CYSTEINE METHYLTRANSFERASE"/>
    <property type="match status" value="1"/>
</dbReference>
<keyword evidence="2 8" id="KW-0489">Methyltransferase</keyword>
<keyword evidence="5" id="KW-0234">DNA repair</keyword>
<organism evidence="8 9">
    <name type="scientific">Salinigranum rubrum</name>
    <dbReference type="NCBI Taxonomy" id="755307"/>
    <lineage>
        <taxon>Archaea</taxon>
        <taxon>Methanobacteriati</taxon>
        <taxon>Methanobacteriota</taxon>
        <taxon>Stenosarchaea group</taxon>
        <taxon>Halobacteria</taxon>
        <taxon>Halobacteriales</taxon>
        <taxon>Haloferacaceae</taxon>
        <taxon>Salinigranum</taxon>
    </lineage>
</organism>
<dbReference type="Proteomes" id="UP000236584">
    <property type="component" value="Chromosome"/>
</dbReference>
<keyword evidence="3 8" id="KW-0808">Transferase</keyword>
<accession>A0A2I8VS38</accession>
<dbReference type="OrthoDB" id="372118at2157"/>
<reference evidence="8 9" key="1">
    <citation type="submission" date="2018-01" db="EMBL/GenBank/DDBJ databases">
        <title>Complete genome sequence of Salinigranum rubrum GX10T, an extremely halophilic archaeon isolated from a marine solar saltern.</title>
        <authorList>
            <person name="Han S."/>
        </authorList>
    </citation>
    <scope>NUCLEOTIDE SEQUENCE [LARGE SCALE GENOMIC DNA]</scope>
    <source>
        <strain evidence="8 9">GX10</strain>
    </source>
</reference>
<evidence type="ECO:0000256" key="3">
    <source>
        <dbReference type="ARBA" id="ARBA00022679"/>
    </source>
</evidence>
<evidence type="ECO:0000256" key="4">
    <source>
        <dbReference type="ARBA" id="ARBA00022763"/>
    </source>
</evidence>
<dbReference type="GeneID" id="35593744"/>